<organism evidence="1 2">
    <name type="scientific">Planktothrix tepida PCC 9214</name>
    <dbReference type="NCBI Taxonomy" id="671072"/>
    <lineage>
        <taxon>Bacteria</taxon>
        <taxon>Bacillati</taxon>
        <taxon>Cyanobacteriota</taxon>
        <taxon>Cyanophyceae</taxon>
        <taxon>Oscillatoriophycideae</taxon>
        <taxon>Oscillatoriales</taxon>
        <taxon>Microcoleaceae</taxon>
        <taxon>Planktothrix</taxon>
    </lineage>
</organism>
<sequence>MDDASLCQLIREALHDPNKAKALALMIDQLPVIKAYLGKGWLPYYDEAVPMTERDVERNIKRFPKMYRLNLETVNCQNASEAANVRKHFINWVVMILKRDCHDVSRRANRQIIISINTPIGEDGSTLEKTIDSSETLNPNDTPRLSGLDKMIAEEDFLKNQEQLALMVRLLDKNLSNCYPDGYSKANCYELFKRRVLKKPPQQWRDIAEELQISLGTVTSHWHRKCKPMLPNIE</sequence>
<evidence type="ECO:0000313" key="2">
    <source>
        <dbReference type="Proteomes" id="UP000184315"/>
    </source>
</evidence>
<dbReference type="STRING" id="671072.PL9214670003"/>
<protein>
    <submittedName>
        <fullName evidence="1">Uncharacterized protein</fullName>
    </submittedName>
</protein>
<dbReference type="AlphaFoldDB" id="A0A1J1LUW9"/>
<dbReference type="OrthoDB" id="458886at2"/>
<accession>A0A1J1LUW9</accession>
<dbReference type="RefSeq" id="WP_072722364.1">
    <property type="nucleotide sequence ID" value="NZ_LN889815.1"/>
</dbReference>
<keyword evidence="2" id="KW-1185">Reference proteome</keyword>
<dbReference type="EMBL" id="CZDF01000174">
    <property type="protein sequence ID" value="CUR35377.1"/>
    <property type="molecule type" value="Genomic_DNA"/>
</dbReference>
<name>A0A1J1LUW9_9CYAN</name>
<gene>
    <name evidence="1" type="ORF">PL9214670003</name>
</gene>
<dbReference type="Proteomes" id="UP000184315">
    <property type="component" value="Unassembled WGS sequence"/>
</dbReference>
<evidence type="ECO:0000313" key="1">
    <source>
        <dbReference type="EMBL" id="CUR35377.1"/>
    </source>
</evidence>
<reference evidence="2" key="1">
    <citation type="submission" date="2015-10" db="EMBL/GenBank/DDBJ databases">
        <authorList>
            <person name="Regsiter A."/>
            <person name="william w."/>
        </authorList>
    </citation>
    <scope>NUCLEOTIDE SEQUENCE [LARGE SCALE GENOMIC DNA]</scope>
</reference>
<proteinExistence type="predicted"/>